<feature type="disulfide bond" evidence="4">
    <location>
        <begin position="150"/>
        <end position="170"/>
    </location>
</feature>
<dbReference type="Gene3D" id="4.10.800.10">
    <property type="entry name" value="Thyroglobulin type-1"/>
    <property type="match status" value="1"/>
</dbReference>
<evidence type="ECO:0000313" key="8">
    <source>
        <dbReference type="Proteomes" id="UP000828390"/>
    </source>
</evidence>
<evidence type="ECO:0000256" key="2">
    <source>
        <dbReference type="ARBA" id="ARBA00022525"/>
    </source>
</evidence>
<dbReference type="Proteomes" id="UP000828390">
    <property type="component" value="Unassembled WGS sequence"/>
</dbReference>
<reference evidence="7" key="1">
    <citation type="journal article" date="2019" name="bioRxiv">
        <title>The Genome of the Zebra Mussel, Dreissena polymorpha: A Resource for Invasive Species Research.</title>
        <authorList>
            <person name="McCartney M.A."/>
            <person name="Auch B."/>
            <person name="Kono T."/>
            <person name="Mallez S."/>
            <person name="Zhang Y."/>
            <person name="Obille A."/>
            <person name="Becker A."/>
            <person name="Abrahante J.E."/>
            <person name="Garbe J."/>
            <person name="Badalamenti J.P."/>
            <person name="Herman A."/>
            <person name="Mangelson H."/>
            <person name="Liachko I."/>
            <person name="Sullivan S."/>
            <person name="Sone E.D."/>
            <person name="Koren S."/>
            <person name="Silverstein K.A.T."/>
            <person name="Beckman K.B."/>
            <person name="Gohl D.M."/>
        </authorList>
    </citation>
    <scope>NUCLEOTIDE SEQUENCE</scope>
    <source>
        <strain evidence="7">Duluth1</strain>
        <tissue evidence="7">Whole animal</tissue>
    </source>
</reference>
<keyword evidence="5" id="KW-0732">Signal</keyword>
<dbReference type="Pfam" id="PF00086">
    <property type="entry name" value="Thyroglobulin_1"/>
    <property type="match status" value="1"/>
</dbReference>
<keyword evidence="8" id="KW-1185">Reference proteome</keyword>
<dbReference type="Gene3D" id="4.10.40.20">
    <property type="match status" value="1"/>
</dbReference>
<dbReference type="AlphaFoldDB" id="A0A9D4NCI6"/>
<gene>
    <name evidence="7" type="ORF">DPMN_014845</name>
</gene>
<feature type="signal peptide" evidence="5">
    <location>
        <begin position="1"/>
        <end position="18"/>
    </location>
</feature>
<dbReference type="InterPro" id="IPR000716">
    <property type="entry name" value="Thyroglobulin_1"/>
</dbReference>
<dbReference type="InterPro" id="IPR036857">
    <property type="entry name" value="Thyroglobulin_1_sf"/>
</dbReference>
<evidence type="ECO:0000256" key="1">
    <source>
        <dbReference type="ARBA" id="ARBA00004613"/>
    </source>
</evidence>
<organism evidence="7 8">
    <name type="scientific">Dreissena polymorpha</name>
    <name type="common">Zebra mussel</name>
    <name type="synonym">Mytilus polymorpha</name>
    <dbReference type="NCBI Taxonomy" id="45954"/>
    <lineage>
        <taxon>Eukaryota</taxon>
        <taxon>Metazoa</taxon>
        <taxon>Spiralia</taxon>
        <taxon>Lophotrochozoa</taxon>
        <taxon>Mollusca</taxon>
        <taxon>Bivalvia</taxon>
        <taxon>Autobranchia</taxon>
        <taxon>Heteroconchia</taxon>
        <taxon>Euheterodonta</taxon>
        <taxon>Imparidentia</taxon>
        <taxon>Neoheterodontei</taxon>
        <taxon>Myida</taxon>
        <taxon>Dreissenoidea</taxon>
        <taxon>Dreissenidae</taxon>
        <taxon>Dreissena</taxon>
    </lineage>
</organism>
<dbReference type="InterPro" id="IPR009030">
    <property type="entry name" value="Growth_fac_rcpt_cys_sf"/>
</dbReference>
<keyword evidence="3 4" id="KW-1015">Disulfide bond</keyword>
<dbReference type="OrthoDB" id="7357196at2759"/>
<dbReference type="EMBL" id="JAIWYP010000001">
    <property type="protein sequence ID" value="KAH3890757.1"/>
    <property type="molecule type" value="Genomic_DNA"/>
</dbReference>
<accession>A0A9D4NCI6</accession>
<dbReference type="CDD" id="cd00191">
    <property type="entry name" value="TY"/>
    <property type="match status" value="1"/>
</dbReference>
<comment type="caution">
    <text evidence="7">The sequence shown here is derived from an EMBL/GenBank/DDBJ whole genome shotgun (WGS) entry which is preliminary data.</text>
</comment>
<dbReference type="PROSITE" id="PS51162">
    <property type="entry name" value="THYROGLOBULIN_1_2"/>
    <property type="match status" value="1"/>
</dbReference>
<dbReference type="SUPFAM" id="SSF57610">
    <property type="entry name" value="Thyroglobulin type-1 domain"/>
    <property type="match status" value="1"/>
</dbReference>
<evidence type="ECO:0000256" key="5">
    <source>
        <dbReference type="SAM" id="SignalP"/>
    </source>
</evidence>
<keyword evidence="2" id="KW-0964">Secreted</keyword>
<proteinExistence type="predicted"/>
<name>A0A9D4NCI6_DREPO</name>
<sequence length="177" mass="19380">MSFIAGFLLFSLIASSQSMVCFQGICDNIQKPVEHCKGTTIKNGGFCGCYDVCAKQEGDECDAEAVRDRLPLGKCDVGLTCQAQSNMMFGSGKCVKNTKQAARETHTVCQQRRMQSMISMVVYRGQWFPKCDEEGLFMPEQCDNTGMCFCVDIHSGAVHQETKVQGSANCMPTTVAP</sequence>
<evidence type="ECO:0000256" key="3">
    <source>
        <dbReference type="ARBA" id="ARBA00023157"/>
    </source>
</evidence>
<comment type="caution">
    <text evidence="4">Lacks conserved residue(s) required for the propagation of feature annotation.</text>
</comment>
<reference evidence="7" key="2">
    <citation type="submission" date="2020-11" db="EMBL/GenBank/DDBJ databases">
        <authorList>
            <person name="McCartney M.A."/>
            <person name="Auch B."/>
            <person name="Kono T."/>
            <person name="Mallez S."/>
            <person name="Becker A."/>
            <person name="Gohl D.M."/>
            <person name="Silverstein K.A.T."/>
            <person name="Koren S."/>
            <person name="Bechman K.B."/>
            <person name="Herman A."/>
            <person name="Abrahante J.E."/>
            <person name="Garbe J."/>
        </authorList>
    </citation>
    <scope>NUCLEOTIDE SEQUENCE</scope>
    <source>
        <strain evidence="7">Duluth1</strain>
        <tissue evidence="7">Whole animal</tissue>
    </source>
</reference>
<evidence type="ECO:0000256" key="4">
    <source>
        <dbReference type="PROSITE-ProRule" id="PRU00500"/>
    </source>
</evidence>
<feature type="domain" description="Thyroglobulin type-1" evidence="6">
    <location>
        <begin position="106"/>
        <end position="170"/>
    </location>
</feature>
<dbReference type="PROSITE" id="PS00484">
    <property type="entry name" value="THYROGLOBULIN_1_1"/>
    <property type="match status" value="1"/>
</dbReference>
<protein>
    <recommendedName>
        <fullName evidence="6">Thyroglobulin type-1 domain-containing protein</fullName>
    </recommendedName>
</protein>
<evidence type="ECO:0000313" key="7">
    <source>
        <dbReference type="EMBL" id="KAH3890757.1"/>
    </source>
</evidence>
<dbReference type="SUPFAM" id="SSF57184">
    <property type="entry name" value="Growth factor receptor domain"/>
    <property type="match status" value="1"/>
</dbReference>
<dbReference type="GO" id="GO:0005576">
    <property type="term" value="C:extracellular region"/>
    <property type="evidence" value="ECO:0007669"/>
    <property type="project" value="UniProtKB-SubCell"/>
</dbReference>
<feature type="chain" id="PRO_5039066269" description="Thyroglobulin type-1 domain-containing protein" evidence="5">
    <location>
        <begin position="19"/>
        <end position="177"/>
    </location>
</feature>
<comment type="subcellular location">
    <subcellularLocation>
        <location evidence="1">Secreted</location>
    </subcellularLocation>
</comment>
<dbReference type="SMART" id="SM00211">
    <property type="entry name" value="TY"/>
    <property type="match status" value="1"/>
</dbReference>
<evidence type="ECO:0000259" key="6">
    <source>
        <dbReference type="PROSITE" id="PS51162"/>
    </source>
</evidence>